<comment type="function">
    <text evidence="14">Converts heme B (protoheme IX) to heme O by substitution of the vinyl group on carbon 2 of heme B porphyrin ring with a hydroxyethyl farnesyl side group.</text>
</comment>
<evidence type="ECO:0000256" key="9">
    <source>
        <dbReference type="ARBA" id="ARBA00023136"/>
    </source>
</evidence>
<dbReference type="AlphaFoldDB" id="A0A973A8U0"/>
<dbReference type="InterPro" id="IPR000537">
    <property type="entry name" value="UbiA_prenyltransferase"/>
</dbReference>
<feature type="transmembrane region" description="Helical" evidence="14">
    <location>
        <begin position="221"/>
        <end position="238"/>
    </location>
</feature>
<feature type="transmembrane region" description="Helical" evidence="14">
    <location>
        <begin position="122"/>
        <end position="140"/>
    </location>
</feature>
<feature type="transmembrane region" description="Helical" evidence="14">
    <location>
        <begin position="93"/>
        <end position="116"/>
    </location>
</feature>
<dbReference type="InterPro" id="IPR044878">
    <property type="entry name" value="UbiA_sf"/>
</dbReference>
<sequence length="308" mass="34115">MSEANSYTLAPNISWRDYLEMCKPKVVLLMLLCSIVGMFLATPEMVPWDILVFGNLGIALVAGSAAALNHLLDSKIDADMARTRSRPVAQGRVTNVQGAVFVAVTGILGFVLLYALINPLTAWLNLASWVGYGVIYTAYLKRATPQNIVIGGLFGAAPPLFGWTAVTNSIDGGGLLLVLIIFAWTPPHFWALAIDRVDEYRKVDIPMLPVTHGEEYTKLHILLYTIVMILVTILPYLIGMSNLFYLVSALALGGGFLYWSLVLLKGTNRRAPRETFRYSIVYLMLLFVALLIDHYAFPVDYIMHLKSI</sequence>
<feature type="transmembrane region" description="Helical" evidence="14">
    <location>
        <begin position="244"/>
        <end position="264"/>
    </location>
</feature>
<evidence type="ECO:0000313" key="16">
    <source>
        <dbReference type="Proteomes" id="UP000754644"/>
    </source>
</evidence>
<evidence type="ECO:0000256" key="13">
    <source>
        <dbReference type="ARBA" id="ARBA00047690"/>
    </source>
</evidence>
<keyword evidence="8 14" id="KW-0350">Heme biosynthesis</keyword>
<dbReference type="GO" id="GO:0005886">
    <property type="term" value="C:plasma membrane"/>
    <property type="evidence" value="ECO:0007669"/>
    <property type="project" value="UniProtKB-SubCell"/>
</dbReference>
<comment type="caution">
    <text evidence="15">The sequence shown here is derived from an EMBL/GenBank/DDBJ whole genome shotgun (WGS) entry which is preliminary data.</text>
</comment>
<comment type="subcellular location">
    <subcellularLocation>
        <location evidence="1 14">Cell membrane</location>
        <topology evidence="1 14">Multi-pass membrane protein</topology>
    </subcellularLocation>
</comment>
<protein>
    <recommendedName>
        <fullName evidence="11 14">Protoheme IX farnesyltransferase</fullName>
        <ecNumber evidence="3 14">2.5.1.141</ecNumber>
    </recommendedName>
    <alternativeName>
        <fullName evidence="12 14">Heme B farnesyltransferase</fullName>
    </alternativeName>
    <alternativeName>
        <fullName evidence="10 14">Heme O synthase</fullName>
    </alternativeName>
</protein>
<evidence type="ECO:0000256" key="2">
    <source>
        <dbReference type="ARBA" id="ARBA00004919"/>
    </source>
</evidence>
<feature type="transmembrane region" description="Helical" evidence="14">
    <location>
        <begin position="52"/>
        <end position="72"/>
    </location>
</feature>
<dbReference type="NCBIfam" id="NF003349">
    <property type="entry name" value="PRK04375.1-2"/>
    <property type="match status" value="1"/>
</dbReference>
<evidence type="ECO:0000256" key="11">
    <source>
        <dbReference type="ARBA" id="ARBA00040810"/>
    </source>
</evidence>
<dbReference type="CDD" id="cd13957">
    <property type="entry name" value="PT_UbiA_Cox10"/>
    <property type="match status" value="1"/>
</dbReference>
<dbReference type="Pfam" id="PF01040">
    <property type="entry name" value="UbiA"/>
    <property type="match status" value="1"/>
</dbReference>
<evidence type="ECO:0000256" key="14">
    <source>
        <dbReference type="HAMAP-Rule" id="MF_00154"/>
    </source>
</evidence>
<feature type="transmembrane region" description="Helical" evidence="14">
    <location>
        <begin position="172"/>
        <end position="192"/>
    </location>
</feature>
<accession>A0A973A8U0</accession>
<keyword evidence="4 14" id="KW-1003">Cell membrane</keyword>
<dbReference type="PANTHER" id="PTHR43448">
    <property type="entry name" value="PROTOHEME IX FARNESYLTRANSFERASE, MITOCHONDRIAL"/>
    <property type="match status" value="1"/>
</dbReference>
<reference evidence="15" key="1">
    <citation type="submission" date="2020-05" db="EMBL/GenBank/DDBJ databases">
        <title>Sulfur intermediates as new biogeochemical hubs in an aquatic model microbial ecosystem.</title>
        <authorList>
            <person name="Vigneron A."/>
        </authorList>
    </citation>
    <scope>NUCLEOTIDE SEQUENCE</scope>
    <source>
        <strain evidence="15">Bin.250</strain>
    </source>
</reference>
<feature type="transmembrane region" description="Helical" evidence="14">
    <location>
        <begin position="276"/>
        <end position="297"/>
    </location>
</feature>
<dbReference type="NCBIfam" id="TIGR01473">
    <property type="entry name" value="cyoE_ctaB"/>
    <property type="match status" value="1"/>
</dbReference>
<keyword evidence="7 14" id="KW-1133">Transmembrane helix</keyword>
<proteinExistence type="inferred from homology"/>
<dbReference type="PANTHER" id="PTHR43448:SF7">
    <property type="entry name" value="4-HYDROXYBENZOATE SOLANESYLTRANSFERASE"/>
    <property type="match status" value="1"/>
</dbReference>
<evidence type="ECO:0000256" key="1">
    <source>
        <dbReference type="ARBA" id="ARBA00004651"/>
    </source>
</evidence>
<dbReference type="Proteomes" id="UP000754644">
    <property type="component" value="Unassembled WGS sequence"/>
</dbReference>
<comment type="pathway">
    <text evidence="2 14">Porphyrin-containing compound metabolism; heme O biosynthesis; heme O from protoheme: step 1/1.</text>
</comment>
<evidence type="ECO:0000256" key="3">
    <source>
        <dbReference type="ARBA" id="ARBA00012292"/>
    </source>
</evidence>
<organism evidence="15 16">
    <name type="scientific">SAR86 cluster bacterium</name>
    <dbReference type="NCBI Taxonomy" id="2030880"/>
    <lineage>
        <taxon>Bacteria</taxon>
        <taxon>Pseudomonadati</taxon>
        <taxon>Pseudomonadota</taxon>
        <taxon>Gammaproteobacteria</taxon>
        <taxon>SAR86 cluster</taxon>
    </lineage>
</organism>
<dbReference type="GO" id="GO:0048034">
    <property type="term" value="P:heme O biosynthetic process"/>
    <property type="evidence" value="ECO:0007669"/>
    <property type="project" value="UniProtKB-UniRule"/>
</dbReference>
<evidence type="ECO:0000256" key="10">
    <source>
        <dbReference type="ARBA" id="ARBA00030253"/>
    </source>
</evidence>
<gene>
    <name evidence="14" type="primary">cyoE</name>
    <name evidence="15" type="ORF">HQ497_09155</name>
</gene>
<evidence type="ECO:0000256" key="5">
    <source>
        <dbReference type="ARBA" id="ARBA00022679"/>
    </source>
</evidence>
<feature type="transmembrane region" description="Helical" evidence="14">
    <location>
        <begin position="26"/>
        <end position="46"/>
    </location>
</feature>
<dbReference type="GO" id="GO:0008495">
    <property type="term" value="F:protoheme IX farnesyltransferase activity"/>
    <property type="evidence" value="ECO:0007669"/>
    <property type="project" value="UniProtKB-UniRule"/>
</dbReference>
<feature type="transmembrane region" description="Helical" evidence="14">
    <location>
        <begin position="147"/>
        <end position="166"/>
    </location>
</feature>
<evidence type="ECO:0000256" key="7">
    <source>
        <dbReference type="ARBA" id="ARBA00022989"/>
    </source>
</evidence>
<name>A0A973A8U0_9GAMM</name>
<dbReference type="PROSITE" id="PS00943">
    <property type="entry name" value="UBIA"/>
    <property type="match status" value="1"/>
</dbReference>
<comment type="miscellaneous">
    <text evidence="14">Carbon 2 of the heme B porphyrin ring is defined according to the Fischer nomenclature.</text>
</comment>
<dbReference type="InterPro" id="IPR030470">
    <property type="entry name" value="UbiA_prenylTrfase_CS"/>
</dbReference>
<evidence type="ECO:0000313" key="15">
    <source>
        <dbReference type="EMBL" id="NQV65520.1"/>
    </source>
</evidence>
<dbReference type="InterPro" id="IPR006369">
    <property type="entry name" value="Protohaem_IX_farnesylTrfase"/>
</dbReference>
<evidence type="ECO:0000256" key="12">
    <source>
        <dbReference type="ARBA" id="ARBA00042475"/>
    </source>
</evidence>
<dbReference type="EMBL" id="JABMOJ010000340">
    <property type="protein sequence ID" value="NQV65520.1"/>
    <property type="molecule type" value="Genomic_DNA"/>
</dbReference>
<dbReference type="HAMAP" id="MF_00154">
    <property type="entry name" value="CyoE_CtaB"/>
    <property type="match status" value="1"/>
</dbReference>
<keyword evidence="5 14" id="KW-0808">Transferase</keyword>
<dbReference type="Gene3D" id="1.10.357.140">
    <property type="entry name" value="UbiA prenyltransferase"/>
    <property type="match status" value="1"/>
</dbReference>
<dbReference type="EC" id="2.5.1.141" evidence="3 14"/>
<evidence type="ECO:0000256" key="4">
    <source>
        <dbReference type="ARBA" id="ARBA00022475"/>
    </source>
</evidence>
<keyword evidence="9 14" id="KW-0472">Membrane</keyword>
<evidence type="ECO:0000256" key="6">
    <source>
        <dbReference type="ARBA" id="ARBA00022692"/>
    </source>
</evidence>
<comment type="similarity">
    <text evidence="14">Belongs to the UbiA prenyltransferase family. Protoheme IX farnesyltransferase subfamily.</text>
</comment>
<evidence type="ECO:0000256" key="8">
    <source>
        <dbReference type="ARBA" id="ARBA00023133"/>
    </source>
</evidence>
<keyword evidence="6 14" id="KW-0812">Transmembrane</keyword>
<comment type="catalytic activity">
    <reaction evidence="13 14">
        <text>heme b + (2E,6E)-farnesyl diphosphate + H2O = Fe(II)-heme o + diphosphate</text>
        <dbReference type="Rhea" id="RHEA:28070"/>
        <dbReference type="ChEBI" id="CHEBI:15377"/>
        <dbReference type="ChEBI" id="CHEBI:33019"/>
        <dbReference type="ChEBI" id="CHEBI:60344"/>
        <dbReference type="ChEBI" id="CHEBI:60530"/>
        <dbReference type="ChEBI" id="CHEBI:175763"/>
        <dbReference type="EC" id="2.5.1.141"/>
    </reaction>
</comment>